<evidence type="ECO:0000313" key="4">
    <source>
        <dbReference type="EMBL" id="CAG8539638.1"/>
    </source>
</evidence>
<proteinExistence type="predicted"/>
<evidence type="ECO:0000313" key="5">
    <source>
        <dbReference type="Proteomes" id="UP000789831"/>
    </source>
</evidence>
<keyword evidence="1" id="KW-0880">Kelch repeat</keyword>
<evidence type="ECO:0000256" key="1">
    <source>
        <dbReference type="ARBA" id="ARBA00022441"/>
    </source>
</evidence>
<dbReference type="PANTHER" id="PTHR46093:SF18">
    <property type="entry name" value="FIBRONECTIN TYPE-III DOMAIN-CONTAINING PROTEIN"/>
    <property type="match status" value="1"/>
</dbReference>
<accession>A0A9N9AQR1</accession>
<keyword evidence="3" id="KW-0732">Signal</keyword>
<evidence type="ECO:0000256" key="2">
    <source>
        <dbReference type="ARBA" id="ARBA00022737"/>
    </source>
</evidence>
<feature type="chain" id="PRO_5040450289" evidence="3">
    <location>
        <begin position="21"/>
        <end position="330"/>
    </location>
</feature>
<keyword evidence="5" id="KW-1185">Reference proteome</keyword>
<evidence type="ECO:0000256" key="3">
    <source>
        <dbReference type="SAM" id="SignalP"/>
    </source>
</evidence>
<dbReference type="InterPro" id="IPR015915">
    <property type="entry name" value="Kelch-typ_b-propeller"/>
</dbReference>
<dbReference type="Pfam" id="PF24681">
    <property type="entry name" value="Kelch_KLHDC2_KLHL20_DRC7"/>
    <property type="match status" value="1"/>
</dbReference>
<dbReference type="AlphaFoldDB" id="A0A9N9AQR1"/>
<feature type="signal peptide" evidence="3">
    <location>
        <begin position="1"/>
        <end position="20"/>
    </location>
</feature>
<dbReference type="Gene3D" id="2.120.10.80">
    <property type="entry name" value="Kelch-type beta propeller"/>
    <property type="match status" value="1"/>
</dbReference>
<reference evidence="4" key="1">
    <citation type="submission" date="2021-06" db="EMBL/GenBank/DDBJ databases">
        <authorList>
            <person name="Kallberg Y."/>
            <person name="Tangrot J."/>
            <person name="Rosling A."/>
        </authorList>
    </citation>
    <scope>NUCLEOTIDE SEQUENCE</scope>
    <source>
        <strain evidence="4">MT106</strain>
    </source>
</reference>
<keyword evidence="2" id="KW-0677">Repeat</keyword>
<organism evidence="4 5">
    <name type="scientific">Ambispora gerdemannii</name>
    <dbReference type="NCBI Taxonomy" id="144530"/>
    <lineage>
        <taxon>Eukaryota</taxon>
        <taxon>Fungi</taxon>
        <taxon>Fungi incertae sedis</taxon>
        <taxon>Mucoromycota</taxon>
        <taxon>Glomeromycotina</taxon>
        <taxon>Glomeromycetes</taxon>
        <taxon>Archaeosporales</taxon>
        <taxon>Ambisporaceae</taxon>
        <taxon>Ambispora</taxon>
    </lineage>
</organism>
<dbReference type="EMBL" id="CAJVPL010000910">
    <property type="protein sequence ID" value="CAG8539638.1"/>
    <property type="molecule type" value="Genomic_DNA"/>
</dbReference>
<dbReference type="Proteomes" id="UP000789831">
    <property type="component" value="Unassembled WGS sequence"/>
</dbReference>
<dbReference type="PANTHER" id="PTHR46093">
    <property type="entry name" value="ACYL-COA-BINDING DOMAIN-CONTAINING PROTEIN 5"/>
    <property type="match status" value="1"/>
</dbReference>
<dbReference type="SUPFAM" id="SSF117281">
    <property type="entry name" value="Kelch motif"/>
    <property type="match status" value="1"/>
</dbReference>
<dbReference type="OrthoDB" id="45365at2759"/>
<comment type="caution">
    <text evidence="4">The sequence shown here is derived from an EMBL/GenBank/DDBJ whole genome shotgun (WGS) entry which is preliminary data.</text>
</comment>
<sequence>MFLFSLICLYLIFYIPTINAQSSFAPNSLTKAEHGILVDDKIIFFDSADFGIINNTNAFALDLSVNWTTSTPAFTKIDNISNGPTFNYAAFSAFETSNRTLIYAFGGLIPAKVNNWDVGNIVDDFYEINMASYTISLVQSGSILPKPRCNANSIFDDKGNLYIWGGETATTDQAMYIFDTVNSTWNSILPATSYVPAQRSGYSVTFRDNKIYYVGGVFAKSPDRNCVDIREIIIYDTLNQNNPWDLKKATNNTYISNRYSHAAVLAPNNQSIILYGGSKSNASGIPDDYLITLDLRTFEFSEIIAKNKPSINDNAGWPTPQLLDLGFEGQ</sequence>
<gene>
    <name evidence="4" type="ORF">AGERDE_LOCUS6119</name>
</gene>
<name>A0A9N9AQR1_9GLOM</name>
<protein>
    <submittedName>
        <fullName evidence="4">266_t:CDS:1</fullName>
    </submittedName>
</protein>